<dbReference type="SMART" id="SM00737">
    <property type="entry name" value="ML"/>
    <property type="match status" value="1"/>
</dbReference>
<dbReference type="AlphaFoldDB" id="A0AAN7V978"/>
<name>A0AAN7V978_9COLE</name>
<dbReference type="CDD" id="cd00916">
    <property type="entry name" value="Npc2_like"/>
    <property type="match status" value="1"/>
</dbReference>
<evidence type="ECO:0000256" key="3">
    <source>
        <dbReference type="ARBA" id="ARBA00022525"/>
    </source>
</evidence>
<protein>
    <recommendedName>
        <fullName evidence="7">MD-2-related lipid-recognition domain-containing protein</fullName>
    </recommendedName>
</protein>
<reference evidence="8 9" key="1">
    <citation type="journal article" date="2024" name="Insects">
        <title>An Improved Chromosome-Level Genome Assembly of the Firefly Pyrocoelia pectoralis.</title>
        <authorList>
            <person name="Fu X."/>
            <person name="Meyer-Rochow V.B."/>
            <person name="Ballantyne L."/>
            <person name="Zhu X."/>
        </authorList>
    </citation>
    <scope>NUCLEOTIDE SEQUENCE [LARGE SCALE GENOMIC DNA]</scope>
    <source>
        <strain evidence="8">XCY_ONT2</strain>
    </source>
</reference>
<dbReference type="FunFam" id="2.60.40.770:FF:000001">
    <property type="entry name" value="NPC intracellular cholesterol transporter 2"/>
    <property type="match status" value="1"/>
</dbReference>
<accession>A0AAN7V978</accession>
<keyword evidence="3" id="KW-0964">Secreted</keyword>
<evidence type="ECO:0000313" key="9">
    <source>
        <dbReference type="Proteomes" id="UP001329430"/>
    </source>
</evidence>
<keyword evidence="4 6" id="KW-0732">Signal</keyword>
<dbReference type="GO" id="GO:0032367">
    <property type="term" value="P:intracellular cholesterol transport"/>
    <property type="evidence" value="ECO:0007669"/>
    <property type="project" value="InterPro"/>
</dbReference>
<feature type="domain" description="MD-2-related lipid-recognition" evidence="7">
    <location>
        <begin position="22"/>
        <end position="160"/>
    </location>
</feature>
<sequence length="163" mass="17986">MGRLIFSLFMLCYVIKVSESIYQDCGSTLGTLLGLEVSKCKITDARCTLHRNTNSTIAIKFSTNQEIKKVKAIVHGIVMSMSVDFPLPNSDGCVDSGLTCPLKQGNVYTYITQLPVLETYPKITVDVKWELQLDSETVTNKTNGTTEDTSKDIVCVIIPAKIQ</sequence>
<dbReference type="InterPro" id="IPR033916">
    <property type="entry name" value="ML_Npc2-like"/>
</dbReference>
<dbReference type="Proteomes" id="UP001329430">
    <property type="component" value="Chromosome 5"/>
</dbReference>
<dbReference type="PANTHER" id="PTHR11306:SF68">
    <property type="entry name" value="NPC INTRACELLULAR CHOLESTEROL TRANSPORTER 2"/>
    <property type="match status" value="1"/>
</dbReference>
<dbReference type="SUPFAM" id="SSF81296">
    <property type="entry name" value="E set domains"/>
    <property type="match status" value="1"/>
</dbReference>
<dbReference type="InterPro" id="IPR014756">
    <property type="entry name" value="Ig_E-set"/>
</dbReference>
<dbReference type="Pfam" id="PF02221">
    <property type="entry name" value="E1_DerP2_DerF2"/>
    <property type="match status" value="1"/>
</dbReference>
<dbReference type="GO" id="GO:0005576">
    <property type="term" value="C:extracellular region"/>
    <property type="evidence" value="ECO:0007669"/>
    <property type="project" value="UniProtKB-SubCell"/>
</dbReference>
<evidence type="ECO:0000313" key="8">
    <source>
        <dbReference type="EMBL" id="KAK5643302.1"/>
    </source>
</evidence>
<dbReference type="InterPro" id="IPR039670">
    <property type="entry name" value="NPC2-like"/>
</dbReference>
<keyword evidence="5" id="KW-1015">Disulfide bond</keyword>
<feature type="chain" id="PRO_5042840985" description="MD-2-related lipid-recognition domain-containing protein" evidence="6">
    <location>
        <begin position="21"/>
        <end position="163"/>
    </location>
</feature>
<dbReference type="Gene3D" id="2.60.40.770">
    <property type="match status" value="1"/>
</dbReference>
<evidence type="ECO:0000259" key="7">
    <source>
        <dbReference type="SMART" id="SM00737"/>
    </source>
</evidence>
<comment type="subcellular location">
    <subcellularLocation>
        <location evidence="1">Secreted</location>
    </subcellularLocation>
</comment>
<organism evidence="8 9">
    <name type="scientific">Pyrocoelia pectoralis</name>
    <dbReference type="NCBI Taxonomy" id="417401"/>
    <lineage>
        <taxon>Eukaryota</taxon>
        <taxon>Metazoa</taxon>
        <taxon>Ecdysozoa</taxon>
        <taxon>Arthropoda</taxon>
        <taxon>Hexapoda</taxon>
        <taxon>Insecta</taxon>
        <taxon>Pterygota</taxon>
        <taxon>Neoptera</taxon>
        <taxon>Endopterygota</taxon>
        <taxon>Coleoptera</taxon>
        <taxon>Polyphaga</taxon>
        <taxon>Elateriformia</taxon>
        <taxon>Elateroidea</taxon>
        <taxon>Lampyridae</taxon>
        <taxon>Lampyrinae</taxon>
        <taxon>Pyrocoelia</taxon>
    </lineage>
</organism>
<feature type="signal peptide" evidence="6">
    <location>
        <begin position="1"/>
        <end position="20"/>
    </location>
</feature>
<dbReference type="InterPro" id="IPR003172">
    <property type="entry name" value="ML_dom"/>
</dbReference>
<dbReference type="GO" id="GO:0032934">
    <property type="term" value="F:sterol binding"/>
    <property type="evidence" value="ECO:0007669"/>
    <property type="project" value="InterPro"/>
</dbReference>
<dbReference type="EMBL" id="JAVRBK010000005">
    <property type="protein sequence ID" value="KAK5643302.1"/>
    <property type="molecule type" value="Genomic_DNA"/>
</dbReference>
<keyword evidence="9" id="KW-1185">Reference proteome</keyword>
<evidence type="ECO:0000256" key="1">
    <source>
        <dbReference type="ARBA" id="ARBA00004613"/>
    </source>
</evidence>
<dbReference type="PANTHER" id="PTHR11306">
    <property type="entry name" value="NIEMANN PICK TYPE C2 PROTEIN NPC2-RELATED"/>
    <property type="match status" value="1"/>
</dbReference>
<gene>
    <name evidence="8" type="ORF">RI129_007147</name>
</gene>
<comment type="similarity">
    <text evidence="2">Belongs to the NPC2 family.</text>
</comment>
<evidence type="ECO:0000256" key="6">
    <source>
        <dbReference type="SAM" id="SignalP"/>
    </source>
</evidence>
<evidence type="ECO:0000256" key="5">
    <source>
        <dbReference type="ARBA" id="ARBA00023157"/>
    </source>
</evidence>
<comment type="caution">
    <text evidence="8">The sequence shown here is derived from an EMBL/GenBank/DDBJ whole genome shotgun (WGS) entry which is preliminary data.</text>
</comment>
<evidence type="ECO:0000256" key="4">
    <source>
        <dbReference type="ARBA" id="ARBA00022729"/>
    </source>
</evidence>
<proteinExistence type="inferred from homology"/>
<evidence type="ECO:0000256" key="2">
    <source>
        <dbReference type="ARBA" id="ARBA00006370"/>
    </source>
</evidence>